<feature type="non-terminal residue" evidence="1">
    <location>
        <position position="38"/>
    </location>
</feature>
<dbReference type="Proteomes" id="UP000276133">
    <property type="component" value="Unassembled WGS sequence"/>
</dbReference>
<organism evidence="1 2">
    <name type="scientific">Brachionus plicatilis</name>
    <name type="common">Marine rotifer</name>
    <name type="synonym">Brachionus muelleri</name>
    <dbReference type="NCBI Taxonomy" id="10195"/>
    <lineage>
        <taxon>Eukaryota</taxon>
        <taxon>Metazoa</taxon>
        <taxon>Spiralia</taxon>
        <taxon>Gnathifera</taxon>
        <taxon>Rotifera</taxon>
        <taxon>Eurotatoria</taxon>
        <taxon>Monogononta</taxon>
        <taxon>Pseudotrocha</taxon>
        <taxon>Ploima</taxon>
        <taxon>Brachionidae</taxon>
        <taxon>Brachionus</taxon>
    </lineage>
</organism>
<evidence type="ECO:0000313" key="1">
    <source>
        <dbReference type="EMBL" id="RMZ96959.1"/>
    </source>
</evidence>
<reference evidence="1 2" key="1">
    <citation type="journal article" date="2018" name="Sci. Rep.">
        <title>Genomic signatures of local adaptation to the degree of environmental predictability in rotifers.</title>
        <authorList>
            <person name="Franch-Gras L."/>
            <person name="Hahn C."/>
            <person name="Garcia-Roger E.M."/>
            <person name="Carmona M.J."/>
            <person name="Serra M."/>
            <person name="Gomez A."/>
        </authorList>
    </citation>
    <scope>NUCLEOTIDE SEQUENCE [LARGE SCALE GENOMIC DNA]</scope>
    <source>
        <strain evidence="1">HYR1</strain>
    </source>
</reference>
<gene>
    <name evidence="1" type="ORF">BpHYR1_035162</name>
</gene>
<comment type="caution">
    <text evidence="1">The sequence shown here is derived from an EMBL/GenBank/DDBJ whole genome shotgun (WGS) entry which is preliminary data.</text>
</comment>
<protein>
    <submittedName>
        <fullName evidence="1">Uncharacterized protein</fullName>
    </submittedName>
</protein>
<dbReference type="EMBL" id="REGN01011746">
    <property type="protein sequence ID" value="RMZ96959.1"/>
    <property type="molecule type" value="Genomic_DNA"/>
</dbReference>
<proteinExistence type="predicted"/>
<dbReference type="AlphaFoldDB" id="A0A3M7PD83"/>
<keyword evidence="2" id="KW-1185">Reference proteome</keyword>
<evidence type="ECO:0000313" key="2">
    <source>
        <dbReference type="Proteomes" id="UP000276133"/>
    </source>
</evidence>
<sequence>MDTLSCGCHTASITPGLQYEADVSHAWLLFAVKLYILC</sequence>
<name>A0A3M7PD83_BRAPC</name>
<accession>A0A3M7PD83</accession>